<evidence type="ECO:0000313" key="2">
    <source>
        <dbReference type="Proteomes" id="UP000325755"/>
    </source>
</evidence>
<protein>
    <submittedName>
        <fullName evidence="1">Uncharacterized protein</fullName>
    </submittedName>
</protein>
<gene>
    <name evidence="1" type="ORF">F6R98_10660</name>
</gene>
<dbReference type="EMBL" id="CP044205">
    <property type="protein sequence ID" value="QFY43019.1"/>
    <property type="molecule type" value="Genomic_DNA"/>
</dbReference>
<dbReference type="KEGG" id="mmob:F6R98_10660"/>
<keyword evidence="2" id="KW-1185">Reference proteome</keyword>
<organism evidence="1 2">
    <name type="scientific">Candidatus Methylospira mobilis</name>
    <dbReference type="NCBI Taxonomy" id="1808979"/>
    <lineage>
        <taxon>Bacteria</taxon>
        <taxon>Pseudomonadati</taxon>
        <taxon>Pseudomonadota</taxon>
        <taxon>Gammaproteobacteria</taxon>
        <taxon>Methylococcales</taxon>
        <taxon>Methylococcaceae</taxon>
        <taxon>Candidatus Methylospira</taxon>
    </lineage>
</organism>
<dbReference type="AlphaFoldDB" id="A0A5Q0BHJ1"/>
<dbReference type="RefSeq" id="WP_153249003.1">
    <property type="nucleotide sequence ID" value="NZ_CP044205.1"/>
</dbReference>
<proteinExistence type="predicted"/>
<sequence>MNWKADIVRVVTGIEELASAQDEAAIRESERRKVFNEQRDHALFVLRNGANEFCREARVTGIDAFVKTEEDGFSVTANIRNASVKLFVLGRASSQDWHVFYTASIKPQAGRKIDLPATFIQVFDEVTIPELMTKLLDKTL</sequence>
<accession>A0A5Q0BHJ1</accession>
<dbReference type="Proteomes" id="UP000325755">
    <property type="component" value="Chromosome"/>
</dbReference>
<evidence type="ECO:0000313" key="1">
    <source>
        <dbReference type="EMBL" id="QFY43019.1"/>
    </source>
</evidence>
<dbReference type="InParanoid" id="A0A5Q0BHJ1"/>
<name>A0A5Q0BHJ1_9GAMM</name>
<reference evidence="1 2" key="1">
    <citation type="submission" date="2019-09" db="EMBL/GenBank/DDBJ databases">
        <title>Ecophysiology of the spiral-shaped methanotroph Methylospira mobilis as revealed by the complete genome sequence.</title>
        <authorList>
            <person name="Oshkin I.Y."/>
            <person name="Dedysh S.N."/>
            <person name="Miroshnikov K."/>
            <person name="Danilova O.V."/>
            <person name="Hakobyan A."/>
            <person name="Liesack W."/>
        </authorList>
    </citation>
    <scope>NUCLEOTIDE SEQUENCE [LARGE SCALE GENOMIC DNA]</scope>
    <source>
        <strain evidence="1 2">Shm1</strain>
    </source>
</reference>